<reference evidence="3" key="1">
    <citation type="submission" date="2020-01" db="EMBL/GenBank/DDBJ databases">
        <title>'Steroidobacter agaridevorans' sp. nov., agar-degrading bacteria isolated from rhizosphere soils.</title>
        <authorList>
            <person name="Ikenaga M."/>
            <person name="Kataoka M."/>
            <person name="Murouchi A."/>
            <person name="Katsuragi S."/>
            <person name="Sakai M."/>
        </authorList>
    </citation>
    <scope>NUCLEOTIDE SEQUENCE [LARGE SCALE GENOMIC DNA]</scope>
    <source>
        <strain evidence="3">YU21-B</strain>
    </source>
</reference>
<name>A0A829YA59_9GAMM</name>
<dbReference type="AlphaFoldDB" id="A0A829YA59"/>
<proteinExistence type="predicted"/>
<evidence type="ECO:0000256" key="1">
    <source>
        <dbReference type="SAM" id="SignalP"/>
    </source>
</evidence>
<feature type="signal peptide" evidence="1">
    <location>
        <begin position="1"/>
        <end position="27"/>
    </location>
</feature>
<sequence>MTSKGTLRRNTLCLAAVSTVLCNAALAAQPDQEKKEEHLYLSEQFLYDDNLFRDAETNDTDVIPGDPTDPNATPREVSREDYVNRITVGVGNDFHLGQQTLRLKGRVYDARYQDNDYLDYTGGDASAAWDFRALTALSGRLSGSYNRTLADFANTLGTQRDIIESTNYSALVRWALGPRWSISASGGRIETEHGLNIRENENLEADVGRVSIDYATPSFHSFGVEYRYIDAKFPNAIVAPGFDASTSDYEENAALARFTYTATVRTQFRVSAGYVERERPVDPEGRYSGDTWRAEIDWKPREKFQMLFSAWSELKAYTDVESDYFISDGYSLAPSWSPTEKLNFSLTASYEDQEYLNTRDLDLVGGQRNDDVLTGLFTFTYKPRDQLAIELSYRGSDRDSNRVNRRYDAQVAGIALRWSVF</sequence>
<dbReference type="SUPFAM" id="SSF56935">
    <property type="entry name" value="Porins"/>
    <property type="match status" value="1"/>
</dbReference>
<organism evidence="2 3">
    <name type="scientific">Steroidobacter agaridevorans</name>
    <dbReference type="NCBI Taxonomy" id="2695856"/>
    <lineage>
        <taxon>Bacteria</taxon>
        <taxon>Pseudomonadati</taxon>
        <taxon>Pseudomonadota</taxon>
        <taxon>Gammaproteobacteria</taxon>
        <taxon>Steroidobacterales</taxon>
        <taxon>Steroidobacteraceae</taxon>
        <taxon>Steroidobacter</taxon>
    </lineage>
</organism>
<gene>
    <name evidence="2" type="ORF">GCM10011487_15220</name>
</gene>
<protein>
    <recommendedName>
        <fullName evidence="4">Beta-barrel porin 2</fullName>
    </recommendedName>
</protein>
<dbReference type="EMBL" id="BLJN01000001">
    <property type="protein sequence ID" value="GFE79522.1"/>
    <property type="molecule type" value="Genomic_DNA"/>
</dbReference>
<dbReference type="InterPro" id="IPR018759">
    <property type="entry name" value="BBP2_2"/>
</dbReference>
<feature type="chain" id="PRO_5032947130" description="Beta-barrel porin 2" evidence="1">
    <location>
        <begin position="28"/>
        <end position="421"/>
    </location>
</feature>
<dbReference type="RefSeq" id="WP_161811182.1">
    <property type="nucleotide sequence ID" value="NZ_BLJN01000001.1"/>
</dbReference>
<comment type="caution">
    <text evidence="2">The sequence shown here is derived from an EMBL/GenBank/DDBJ whole genome shotgun (WGS) entry which is preliminary data.</text>
</comment>
<accession>A0A829YA59</accession>
<keyword evidence="1" id="KW-0732">Signal</keyword>
<keyword evidence="3" id="KW-1185">Reference proteome</keyword>
<evidence type="ECO:0000313" key="3">
    <source>
        <dbReference type="Proteomes" id="UP000445000"/>
    </source>
</evidence>
<dbReference type="Proteomes" id="UP000445000">
    <property type="component" value="Unassembled WGS sequence"/>
</dbReference>
<evidence type="ECO:0008006" key="4">
    <source>
        <dbReference type="Google" id="ProtNLM"/>
    </source>
</evidence>
<dbReference type="Pfam" id="PF10082">
    <property type="entry name" value="BBP2_2"/>
    <property type="match status" value="1"/>
</dbReference>
<evidence type="ECO:0000313" key="2">
    <source>
        <dbReference type="EMBL" id="GFE79522.1"/>
    </source>
</evidence>